<evidence type="ECO:0000256" key="1">
    <source>
        <dbReference type="SAM" id="MobiDB-lite"/>
    </source>
</evidence>
<dbReference type="EMBL" id="CP010519">
    <property type="protein sequence ID" value="AJE87461.1"/>
    <property type="molecule type" value="Genomic_DNA"/>
</dbReference>
<evidence type="ECO:0000313" key="2">
    <source>
        <dbReference type="EMBL" id="AJE87461.1"/>
    </source>
</evidence>
<evidence type="ECO:0000313" key="3">
    <source>
        <dbReference type="Proteomes" id="UP000031523"/>
    </source>
</evidence>
<accession>A0A0B5F9E8</accession>
<protein>
    <submittedName>
        <fullName evidence="2">Uncharacterized protein</fullName>
    </submittedName>
</protein>
<sequence>MRAPIPVRRRPRPSSSMTGRRPRPGSQELMRTTSAHLEAGTAEGGGGDANAQD</sequence>
<keyword evidence="3" id="KW-1185">Reference proteome</keyword>
<dbReference type="KEGG" id="sals:SLNWT_7085"/>
<name>A0A0B5F9E8_STRA4</name>
<feature type="compositionally biased region" description="Gly residues" evidence="1">
    <location>
        <begin position="42"/>
        <end position="53"/>
    </location>
</feature>
<proteinExistence type="predicted"/>
<gene>
    <name evidence="2" type="ORF">SLNWT_7085</name>
</gene>
<organism evidence="2 3">
    <name type="scientific">Streptomyces albus (strain ATCC 21838 / DSM 41398 / FERM P-419 / JCM 4703 / NBRC 107858)</name>
    <dbReference type="NCBI Taxonomy" id="1081613"/>
    <lineage>
        <taxon>Bacteria</taxon>
        <taxon>Bacillati</taxon>
        <taxon>Actinomycetota</taxon>
        <taxon>Actinomycetes</taxon>
        <taxon>Kitasatosporales</taxon>
        <taxon>Streptomycetaceae</taxon>
        <taxon>Streptomyces</taxon>
    </lineage>
</organism>
<dbReference type="Proteomes" id="UP000031523">
    <property type="component" value="Chromosome"/>
</dbReference>
<dbReference type="AlphaFoldDB" id="A0A0B5F9E8"/>
<reference evidence="2 3" key="1">
    <citation type="submission" date="2015-01" db="EMBL/GenBank/DDBJ databases">
        <title>Enhanced salinomycin production by adjusting the supply of polyketide extender units in Streptomyce albus DSM 41398.</title>
        <authorList>
            <person name="Lu C."/>
        </authorList>
    </citation>
    <scope>NUCLEOTIDE SEQUENCE [LARGE SCALE GENOMIC DNA]</scope>
    <source>
        <strain evidence="3">ATCC 21838 / DSM 41398 / FERM P-419 / JCM 4703 / NBRC 107858</strain>
    </source>
</reference>
<feature type="region of interest" description="Disordered" evidence="1">
    <location>
        <begin position="1"/>
        <end position="53"/>
    </location>
</feature>